<dbReference type="SMART" id="SM00860">
    <property type="entry name" value="SMI1_KNR4"/>
    <property type="match status" value="1"/>
</dbReference>
<proteinExistence type="predicted"/>
<dbReference type="InterPro" id="IPR037883">
    <property type="entry name" value="Knr4/Smi1-like_sf"/>
</dbReference>
<protein>
    <submittedName>
        <fullName evidence="2">SMI1 / KNR4 family protein</fullName>
    </submittedName>
</protein>
<feature type="domain" description="Knr4/Smi1-like" evidence="1">
    <location>
        <begin position="12"/>
        <end position="158"/>
    </location>
</feature>
<organism evidence="2 3">
    <name type="scientific">Posidoniimonas polymericola</name>
    <dbReference type="NCBI Taxonomy" id="2528002"/>
    <lineage>
        <taxon>Bacteria</taxon>
        <taxon>Pseudomonadati</taxon>
        <taxon>Planctomycetota</taxon>
        <taxon>Planctomycetia</taxon>
        <taxon>Pirellulales</taxon>
        <taxon>Lacipirellulaceae</taxon>
        <taxon>Posidoniimonas</taxon>
    </lineage>
</organism>
<dbReference type="SUPFAM" id="SSF160631">
    <property type="entry name" value="SMI1/KNR4-like"/>
    <property type="match status" value="1"/>
</dbReference>
<dbReference type="Gene3D" id="3.40.1580.10">
    <property type="entry name" value="SMI1/KNR4-like"/>
    <property type="match status" value="1"/>
</dbReference>
<evidence type="ECO:0000313" key="2">
    <source>
        <dbReference type="EMBL" id="TWT73798.1"/>
    </source>
</evidence>
<dbReference type="Proteomes" id="UP000318478">
    <property type="component" value="Unassembled WGS sequence"/>
</dbReference>
<reference evidence="2 3" key="1">
    <citation type="submission" date="2019-02" db="EMBL/GenBank/DDBJ databases">
        <title>Deep-cultivation of Planctomycetes and their phenomic and genomic characterization uncovers novel biology.</title>
        <authorList>
            <person name="Wiegand S."/>
            <person name="Jogler M."/>
            <person name="Boedeker C."/>
            <person name="Pinto D."/>
            <person name="Vollmers J."/>
            <person name="Rivas-Marin E."/>
            <person name="Kohn T."/>
            <person name="Peeters S.H."/>
            <person name="Heuer A."/>
            <person name="Rast P."/>
            <person name="Oberbeckmann S."/>
            <person name="Bunk B."/>
            <person name="Jeske O."/>
            <person name="Meyerdierks A."/>
            <person name="Storesund J.E."/>
            <person name="Kallscheuer N."/>
            <person name="Luecker S."/>
            <person name="Lage O.M."/>
            <person name="Pohl T."/>
            <person name="Merkel B.J."/>
            <person name="Hornburger P."/>
            <person name="Mueller R.-W."/>
            <person name="Bruemmer F."/>
            <person name="Labrenz M."/>
            <person name="Spormann A.M."/>
            <person name="Op Den Camp H."/>
            <person name="Overmann J."/>
            <person name="Amann R."/>
            <person name="Jetten M.S.M."/>
            <person name="Mascher T."/>
            <person name="Medema M.H."/>
            <person name="Devos D.P."/>
            <person name="Kaster A.-K."/>
            <person name="Ovreas L."/>
            <person name="Rohde M."/>
            <person name="Galperin M.Y."/>
            <person name="Jogler C."/>
        </authorList>
    </citation>
    <scope>NUCLEOTIDE SEQUENCE [LARGE SCALE GENOMIC DNA]</scope>
    <source>
        <strain evidence="2 3">Pla123a</strain>
    </source>
</reference>
<dbReference type="OrthoDB" id="215335at2"/>
<sequence length="162" mass="18468">MDNPEIEASRPGMSEAELGELEQQLSAKLPSDYREFLQTHNGGRPASNMFSIGEDPEFWVDWFCWIDERVAEPAEFSDYQSLAFSAFKFRGLLPEDTLIIGRCCRDDVLLLRLRGPEAGQVLYKDINALPGVSRRAWERMRDDCIKFVAPSFGAFLGLLRDE</sequence>
<keyword evidence="3" id="KW-1185">Reference proteome</keyword>
<comment type="caution">
    <text evidence="2">The sequence shown here is derived from an EMBL/GenBank/DDBJ whole genome shotgun (WGS) entry which is preliminary data.</text>
</comment>
<dbReference type="EMBL" id="SJPO01000009">
    <property type="protein sequence ID" value="TWT73798.1"/>
    <property type="molecule type" value="Genomic_DNA"/>
</dbReference>
<dbReference type="AlphaFoldDB" id="A0A5C5YFJ9"/>
<evidence type="ECO:0000259" key="1">
    <source>
        <dbReference type="SMART" id="SM00860"/>
    </source>
</evidence>
<evidence type="ECO:0000313" key="3">
    <source>
        <dbReference type="Proteomes" id="UP000318478"/>
    </source>
</evidence>
<dbReference type="InterPro" id="IPR018958">
    <property type="entry name" value="Knr4/Smi1-like_dom"/>
</dbReference>
<gene>
    <name evidence="2" type="ORF">Pla123a_36920</name>
</gene>
<accession>A0A5C5YFJ9</accession>
<dbReference type="Pfam" id="PF09346">
    <property type="entry name" value="SMI1_KNR4"/>
    <property type="match status" value="1"/>
</dbReference>
<name>A0A5C5YFJ9_9BACT</name>